<dbReference type="RefSeq" id="WP_169102743.1">
    <property type="nucleotide sequence ID" value="NZ_JABBVZ010000120.1"/>
</dbReference>
<evidence type="ECO:0000256" key="4">
    <source>
        <dbReference type="PROSITE-ProRule" id="PRU00169"/>
    </source>
</evidence>
<evidence type="ECO:0000256" key="2">
    <source>
        <dbReference type="ARBA" id="ARBA00022553"/>
    </source>
</evidence>
<dbReference type="Pfam" id="PF00072">
    <property type="entry name" value="Response_reg"/>
    <property type="match status" value="1"/>
</dbReference>
<feature type="modified residue" description="4-aspartylphosphate" evidence="4">
    <location>
        <position position="62"/>
    </location>
</feature>
<name>A0A7Y0L8P8_9FIRM</name>
<sequence>MLTSHATQAYRLVIIDDQPEFLQFAREELQQSGAFNIVGEVTDGNDALAVIEKTQPDAVLVDIFMPGKNGLEIARRILAAFPSIVIVYLSVDNVMQYPTMREQLGDLTFVSKKWFSERYLLAIFTHYRRSGWKPPSWSHLEPSREPN</sequence>
<dbReference type="InterPro" id="IPR011006">
    <property type="entry name" value="CheY-like_superfamily"/>
</dbReference>
<dbReference type="GO" id="GO:0000160">
    <property type="term" value="P:phosphorelay signal transduction system"/>
    <property type="evidence" value="ECO:0007669"/>
    <property type="project" value="InterPro"/>
</dbReference>
<organism evidence="6 7">
    <name type="scientific">Sulfobacillus harzensis</name>
    <dbReference type="NCBI Taxonomy" id="2729629"/>
    <lineage>
        <taxon>Bacteria</taxon>
        <taxon>Bacillati</taxon>
        <taxon>Bacillota</taxon>
        <taxon>Clostridia</taxon>
        <taxon>Eubacteriales</taxon>
        <taxon>Clostridiales Family XVII. Incertae Sedis</taxon>
        <taxon>Sulfobacillus</taxon>
    </lineage>
</organism>
<keyword evidence="7" id="KW-1185">Reference proteome</keyword>
<dbReference type="Proteomes" id="UP000533476">
    <property type="component" value="Unassembled WGS sequence"/>
</dbReference>
<dbReference type="InterPro" id="IPR001789">
    <property type="entry name" value="Sig_transdc_resp-reg_receiver"/>
</dbReference>
<dbReference type="PANTHER" id="PTHR44591">
    <property type="entry name" value="STRESS RESPONSE REGULATOR PROTEIN 1"/>
    <property type="match status" value="1"/>
</dbReference>
<dbReference type="CDD" id="cd17535">
    <property type="entry name" value="REC_NarL-like"/>
    <property type="match status" value="1"/>
</dbReference>
<evidence type="ECO:0000256" key="1">
    <source>
        <dbReference type="ARBA" id="ARBA00018672"/>
    </source>
</evidence>
<dbReference type="InterPro" id="IPR050595">
    <property type="entry name" value="Bact_response_regulator"/>
</dbReference>
<evidence type="ECO:0000259" key="5">
    <source>
        <dbReference type="PROSITE" id="PS50110"/>
    </source>
</evidence>
<evidence type="ECO:0000256" key="3">
    <source>
        <dbReference type="ARBA" id="ARBA00024867"/>
    </source>
</evidence>
<dbReference type="PANTHER" id="PTHR44591:SF3">
    <property type="entry name" value="RESPONSE REGULATORY DOMAIN-CONTAINING PROTEIN"/>
    <property type="match status" value="1"/>
</dbReference>
<dbReference type="EMBL" id="JABBVZ010000120">
    <property type="protein sequence ID" value="NMP24540.1"/>
    <property type="molecule type" value="Genomic_DNA"/>
</dbReference>
<evidence type="ECO:0000313" key="7">
    <source>
        <dbReference type="Proteomes" id="UP000533476"/>
    </source>
</evidence>
<accession>A0A7Y0L8P8</accession>
<keyword evidence="2 4" id="KW-0597">Phosphoprotein</keyword>
<dbReference type="Gene3D" id="3.40.50.2300">
    <property type="match status" value="1"/>
</dbReference>
<dbReference type="SUPFAM" id="SSF52172">
    <property type="entry name" value="CheY-like"/>
    <property type="match status" value="1"/>
</dbReference>
<dbReference type="AlphaFoldDB" id="A0A7Y0L8P8"/>
<evidence type="ECO:0000313" key="6">
    <source>
        <dbReference type="EMBL" id="NMP24540.1"/>
    </source>
</evidence>
<feature type="domain" description="Response regulatory" evidence="5">
    <location>
        <begin position="11"/>
        <end position="127"/>
    </location>
</feature>
<dbReference type="InterPro" id="IPR058245">
    <property type="entry name" value="NreC/VraR/RcsB-like_REC"/>
</dbReference>
<gene>
    <name evidence="6" type="ORF">HIJ39_19685</name>
</gene>
<proteinExistence type="predicted"/>
<dbReference type="PROSITE" id="PS50110">
    <property type="entry name" value="RESPONSE_REGULATORY"/>
    <property type="match status" value="1"/>
</dbReference>
<comment type="function">
    <text evidence="3">May play the central regulatory role in sporulation. It may be an element of the effector pathway responsible for the activation of sporulation genes in response to nutritional stress. Spo0A may act in concert with spo0H (a sigma factor) to control the expression of some genes that are critical to the sporulation process.</text>
</comment>
<dbReference type="SMART" id="SM00448">
    <property type="entry name" value="REC"/>
    <property type="match status" value="1"/>
</dbReference>
<comment type="caution">
    <text evidence="6">The sequence shown here is derived from an EMBL/GenBank/DDBJ whole genome shotgun (WGS) entry which is preliminary data.</text>
</comment>
<protein>
    <recommendedName>
        <fullName evidence="1">Stage 0 sporulation protein A homolog</fullName>
    </recommendedName>
</protein>
<reference evidence="6 7" key="1">
    <citation type="submission" date="2020-04" db="EMBL/GenBank/DDBJ databases">
        <authorList>
            <person name="Zhang R."/>
            <person name="Schippers A."/>
        </authorList>
    </citation>
    <scope>NUCLEOTIDE SEQUENCE [LARGE SCALE GENOMIC DNA]</scope>
    <source>
        <strain evidence="6 7">DSM 109850</strain>
    </source>
</reference>